<gene>
    <name evidence="1" type="ORF">MM415A01862_0002</name>
</gene>
<reference evidence="1" key="1">
    <citation type="submission" date="2020-03" db="EMBL/GenBank/DDBJ databases">
        <title>The deep terrestrial virosphere.</title>
        <authorList>
            <person name="Holmfeldt K."/>
            <person name="Nilsson E."/>
            <person name="Simone D."/>
            <person name="Lopez-Fernandez M."/>
            <person name="Wu X."/>
            <person name="de Brujin I."/>
            <person name="Lundin D."/>
            <person name="Andersson A."/>
            <person name="Bertilsson S."/>
            <person name="Dopson M."/>
        </authorList>
    </citation>
    <scope>NUCLEOTIDE SEQUENCE</scope>
    <source>
        <strain evidence="1">MM415A01862</strain>
    </source>
</reference>
<dbReference type="EMBL" id="MT142145">
    <property type="protein sequence ID" value="QJA75167.1"/>
    <property type="molecule type" value="Genomic_DNA"/>
</dbReference>
<evidence type="ECO:0000313" key="1">
    <source>
        <dbReference type="EMBL" id="QJA75167.1"/>
    </source>
</evidence>
<proteinExistence type="predicted"/>
<organism evidence="1">
    <name type="scientific">viral metagenome</name>
    <dbReference type="NCBI Taxonomy" id="1070528"/>
    <lineage>
        <taxon>unclassified sequences</taxon>
        <taxon>metagenomes</taxon>
        <taxon>organismal metagenomes</taxon>
    </lineage>
</organism>
<sequence>MGNTESITIFSDRSISKNASIVATPVFLGKCGPETLFWADVSASGGGNVALTYQIGDTPDETFYTPANASAIHTSFKSSVGTASRDRFNMTLIGTSWVKFKAKELNASPVSLSMRLILSQ</sequence>
<evidence type="ECO:0008006" key="2">
    <source>
        <dbReference type="Google" id="ProtNLM"/>
    </source>
</evidence>
<accession>A0A6M3K2I3</accession>
<name>A0A6M3K2I3_9ZZZZ</name>
<protein>
    <recommendedName>
        <fullName evidence="2">Tail protein</fullName>
    </recommendedName>
</protein>
<dbReference type="AlphaFoldDB" id="A0A6M3K2I3"/>